<evidence type="ECO:0000256" key="2">
    <source>
        <dbReference type="ARBA" id="ARBA00004141"/>
    </source>
</evidence>
<comment type="similarity">
    <text evidence="3 9">Belongs to the CcmC/CycZ/HelC family.</text>
</comment>
<keyword evidence="9" id="KW-0813">Transport</keyword>
<dbReference type="PRINTS" id="PR01386">
    <property type="entry name" value="CCMCBIOGNSIS"/>
</dbReference>
<dbReference type="AlphaFoldDB" id="A0A2A4MQM8"/>
<evidence type="ECO:0000256" key="5">
    <source>
        <dbReference type="ARBA" id="ARBA00022692"/>
    </source>
</evidence>
<dbReference type="NCBIfam" id="TIGR01191">
    <property type="entry name" value="ccmC"/>
    <property type="match status" value="1"/>
</dbReference>
<dbReference type="PANTHER" id="PTHR30071:SF1">
    <property type="entry name" value="CYTOCHROME B_B6 PROTEIN-RELATED"/>
    <property type="match status" value="1"/>
</dbReference>
<evidence type="ECO:0000256" key="3">
    <source>
        <dbReference type="ARBA" id="ARBA00005840"/>
    </source>
</evidence>
<dbReference type="InterPro" id="IPR045062">
    <property type="entry name" value="Cyt_c_biogenesis_CcsA/CcmC"/>
</dbReference>
<feature type="domain" description="Cytochrome c assembly protein" evidence="10">
    <location>
        <begin position="19"/>
        <end position="184"/>
    </location>
</feature>
<feature type="transmembrane region" description="Helical" evidence="9">
    <location>
        <begin position="158"/>
        <end position="177"/>
    </location>
</feature>
<evidence type="ECO:0000256" key="8">
    <source>
        <dbReference type="ARBA" id="ARBA00023136"/>
    </source>
</evidence>
<keyword evidence="8 9" id="KW-0472">Membrane</keyword>
<dbReference type="InterPro" id="IPR002541">
    <property type="entry name" value="Cyt_c_assembly"/>
</dbReference>
<feature type="transmembrane region" description="Helical" evidence="9">
    <location>
        <begin position="91"/>
        <end position="115"/>
    </location>
</feature>
<dbReference type="EMBL" id="NVQR01000040">
    <property type="protein sequence ID" value="PCH62405.1"/>
    <property type="molecule type" value="Genomic_DNA"/>
</dbReference>
<dbReference type="Pfam" id="PF01578">
    <property type="entry name" value="Cytochrom_C_asm"/>
    <property type="match status" value="1"/>
</dbReference>
<sequence>MLKWLYRFGSPKLFYQLTDSGIRWMALICASLFFIGIVWALLLAPPDYQMGDSYRIIYIHVPSAGLMQGCYYLMALMSFTYLIWGIKMADIVAQACAPIGATAAALMLISGSLWGVPTWGTFWAWDARLTSSLLMFFIYIGIISLRSSYESKESGSKLCAMLTLVGLINIPIIQFSVEWWNTLHQPSSQLSLRNTAANPPEIWVPAFILGFAMIAFFFLVLTLRVRNEILWRERRTQWVRQHLLGGDDNA</sequence>
<protein>
    <recommendedName>
        <fullName evidence="4 9">Heme exporter protein C</fullName>
    </recommendedName>
    <alternativeName>
        <fullName evidence="9">Cytochrome c-type biogenesis protein</fullName>
    </alternativeName>
</protein>
<evidence type="ECO:0000256" key="9">
    <source>
        <dbReference type="RuleBase" id="RU364092"/>
    </source>
</evidence>
<comment type="function">
    <text evidence="1 9">Required for the export of heme to the periplasm for the biogenesis of c-type cytochromes.</text>
</comment>
<keyword evidence="6 9" id="KW-0201">Cytochrome c-type biogenesis</keyword>
<feature type="transmembrane region" description="Helical" evidence="9">
    <location>
        <begin position="21"/>
        <end position="44"/>
    </location>
</feature>
<accession>A0A2A4MQM8</accession>
<gene>
    <name evidence="9" type="primary">ccmC</name>
    <name evidence="11" type="ORF">COC19_02915</name>
</gene>
<evidence type="ECO:0000259" key="10">
    <source>
        <dbReference type="Pfam" id="PF01578"/>
    </source>
</evidence>
<dbReference type="GO" id="GO:0015232">
    <property type="term" value="F:heme transmembrane transporter activity"/>
    <property type="evidence" value="ECO:0007669"/>
    <property type="project" value="InterPro"/>
</dbReference>
<keyword evidence="9" id="KW-1003">Cell membrane</keyword>
<proteinExistence type="inferred from homology"/>
<comment type="subcellular location">
    <subcellularLocation>
        <location evidence="9">Cell inner membrane</location>
    </subcellularLocation>
    <subcellularLocation>
        <location evidence="2">Membrane</location>
        <topology evidence="2">Multi-pass membrane protein</topology>
    </subcellularLocation>
</comment>
<comment type="caution">
    <text evidence="11">The sequence shown here is derived from an EMBL/GenBank/DDBJ whole genome shotgun (WGS) entry which is preliminary data.</text>
</comment>
<keyword evidence="5 9" id="KW-0812">Transmembrane</keyword>
<dbReference type="Proteomes" id="UP000218172">
    <property type="component" value="Unassembled WGS sequence"/>
</dbReference>
<organism evidence="11 12">
    <name type="scientific">SAR86 cluster bacterium</name>
    <dbReference type="NCBI Taxonomy" id="2030880"/>
    <lineage>
        <taxon>Bacteria</taxon>
        <taxon>Pseudomonadati</taxon>
        <taxon>Pseudomonadota</taxon>
        <taxon>Gammaproteobacteria</taxon>
        <taxon>SAR86 cluster</taxon>
    </lineage>
</organism>
<evidence type="ECO:0000313" key="12">
    <source>
        <dbReference type="Proteomes" id="UP000218172"/>
    </source>
</evidence>
<feature type="transmembrane region" description="Helical" evidence="9">
    <location>
        <begin position="127"/>
        <end position="146"/>
    </location>
</feature>
<evidence type="ECO:0000256" key="6">
    <source>
        <dbReference type="ARBA" id="ARBA00022748"/>
    </source>
</evidence>
<keyword evidence="7 9" id="KW-1133">Transmembrane helix</keyword>
<dbReference type="GO" id="GO:0020037">
    <property type="term" value="F:heme binding"/>
    <property type="evidence" value="ECO:0007669"/>
    <property type="project" value="InterPro"/>
</dbReference>
<evidence type="ECO:0000256" key="4">
    <source>
        <dbReference type="ARBA" id="ARBA00016463"/>
    </source>
</evidence>
<evidence type="ECO:0000256" key="1">
    <source>
        <dbReference type="ARBA" id="ARBA00002442"/>
    </source>
</evidence>
<dbReference type="PANTHER" id="PTHR30071">
    <property type="entry name" value="HEME EXPORTER PROTEIN C"/>
    <property type="match status" value="1"/>
</dbReference>
<reference evidence="12" key="1">
    <citation type="submission" date="2017-08" db="EMBL/GenBank/DDBJ databases">
        <title>A dynamic microbial community with high functional redundancy inhabits the cold, oxic subseafloor aquifer.</title>
        <authorList>
            <person name="Tully B.J."/>
            <person name="Wheat C.G."/>
            <person name="Glazer B.T."/>
            <person name="Huber J.A."/>
        </authorList>
    </citation>
    <scope>NUCLEOTIDE SEQUENCE [LARGE SCALE GENOMIC DNA]</scope>
</reference>
<evidence type="ECO:0000313" key="11">
    <source>
        <dbReference type="EMBL" id="PCH62405.1"/>
    </source>
</evidence>
<dbReference type="InterPro" id="IPR003557">
    <property type="entry name" value="Cyt_c_biogenesis_CcmC"/>
</dbReference>
<name>A0A2A4MQM8_9GAMM</name>
<feature type="transmembrane region" description="Helical" evidence="9">
    <location>
        <begin position="202"/>
        <end position="225"/>
    </location>
</feature>
<evidence type="ECO:0000256" key="7">
    <source>
        <dbReference type="ARBA" id="ARBA00022989"/>
    </source>
</evidence>
<dbReference type="GO" id="GO:0017004">
    <property type="term" value="P:cytochrome complex assembly"/>
    <property type="evidence" value="ECO:0007669"/>
    <property type="project" value="UniProtKB-KW"/>
</dbReference>
<keyword evidence="9" id="KW-0997">Cell inner membrane</keyword>
<dbReference type="GO" id="GO:0005886">
    <property type="term" value="C:plasma membrane"/>
    <property type="evidence" value="ECO:0007669"/>
    <property type="project" value="UniProtKB-SubCell"/>
</dbReference>
<feature type="transmembrane region" description="Helical" evidence="9">
    <location>
        <begin position="56"/>
        <end position="84"/>
    </location>
</feature>